<evidence type="ECO:0000313" key="10">
    <source>
        <dbReference type="EMBL" id="RDU24661.1"/>
    </source>
</evidence>
<feature type="domain" description="Carrier" evidence="9">
    <location>
        <begin position="2096"/>
        <end position="2171"/>
    </location>
</feature>
<dbReference type="InterPro" id="IPR020845">
    <property type="entry name" value="AMP-binding_CS"/>
</dbReference>
<dbReference type="CDD" id="cd19531">
    <property type="entry name" value="LCL_NRPS-like"/>
    <property type="match status" value="1"/>
</dbReference>
<dbReference type="GO" id="GO:0005737">
    <property type="term" value="C:cytoplasm"/>
    <property type="evidence" value="ECO:0007669"/>
    <property type="project" value="TreeGrafter"/>
</dbReference>
<dbReference type="InterPro" id="IPR013786">
    <property type="entry name" value="AcylCoA_DH/ox_N"/>
</dbReference>
<reference evidence="10 11" key="1">
    <citation type="submission" date="2018-07" db="EMBL/GenBank/DDBJ databases">
        <title>Anaerosacharophilus polymeroproducens gen. nov. sp. nov., an anaerobic bacterium isolated from salt field.</title>
        <authorList>
            <person name="Kim W."/>
            <person name="Yang S.-H."/>
            <person name="Oh J."/>
            <person name="Lee J.-H."/>
            <person name="Kwon K.K."/>
        </authorList>
    </citation>
    <scope>NUCLEOTIDE SEQUENCE [LARGE SCALE GENOMIC DNA]</scope>
    <source>
        <strain evidence="10 11">MCWD5</strain>
    </source>
</reference>
<evidence type="ECO:0000256" key="4">
    <source>
        <dbReference type="ARBA" id="ARBA00022450"/>
    </source>
</evidence>
<dbReference type="SUPFAM" id="SSF53474">
    <property type="entry name" value="alpha/beta-Hydrolases"/>
    <property type="match status" value="1"/>
</dbReference>
<dbReference type="InterPro" id="IPR036736">
    <property type="entry name" value="ACP-like_sf"/>
</dbReference>
<keyword evidence="8" id="KW-0045">Antibiotic biosynthesis</keyword>
<feature type="domain" description="Carrier" evidence="9">
    <location>
        <begin position="1047"/>
        <end position="1122"/>
    </location>
</feature>
<dbReference type="InterPro" id="IPR042099">
    <property type="entry name" value="ANL_N_sf"/>
</dbReference>
<dbReference type="Gene3D" id="3.30.559.10">
    <property type="entry name" value="Chloramphenicol acetyltransferase-like domain"/>
    <property type="match status" value="1"/>
</dbReference>
<dbReference type="GO" id="GO:0050660">
    <property type="term" value="F:flavin adenine dinucleotide binding"/>
    <property type="evidence" value="ECO:0007669"/>
    <property type="project" value="InterPro"/>
</dbReference>
<dbReference type="Gene3D" id="2.30.38.10">
    <property type="entry name" value="Luciferase, Domain 3"/>
    <property type="match status" value="1"/>
</dbReference>
<comment type="similarity">
    <text evidence="3">Belongs to the acyl-CoA dehydrogenase family.</text>
</comment>
<dbReference type="Gene3D" id="3.40.50.980">
    <property type="match status" value="2"/>
</dbReference>
<dbReference type="PANTHER" id="PTHR45527">
    <property type="entry name" value="NONRIBOSOMAL PEPTIDE SYNTHETASE"/>
    <property type="match status" value="1"/>
</dbReference>
<dbReference type="RefSeq" id="WP_115480893.1">
    <property type="nucleotide sequence ID" value="NZ_QRCT01000012.1"/>
</dbReference>
<dbReference type="SMART" id="SM00823">
    <property type="entry name" value="PKS_PP"/>
    <property type="match status" value="2"/>
</dbReference>
<dbReference type="OrthoDB" id="9778383at2"/>
<dbReference type="CDD" id="cd00567">
    <property type="entry name" value="ACAD"/>
    <property type="match status" value="1"/>
</dbReference>
<dbReference type="FunFam" id="3.40.50.980:FF:000001">
    <property type="entry name" value="Non-ribosomal peptide synthetase"/>
    <property type="match status" value="1"/>
</dbReference>
<dbReference type="Pfam" id="PF00550">
    <property type="entry name" value="PP-binding"/>
    <property type="match status" value="2"/>
</dbReference>
<dbReference type="InterPro" id="IPR010071">
    <property type="entry name" value="AA_adenyl_dom"/>
</dbReference>
<dbReference type="Proteomes" id="UP000255036">
    <property type="component" value="Unassembled WGS sequence"/>
</dbReference>
<evidence type="ECO:0000259" key="9">
    <source>
        <dbReference type="PROSITE" id="PS50075"/>
    </source>
</evidence>
<dbReference type="SUPFAM" id="SSF47336">
    <property type="entry name" value="ACP-like"/>
    <property type="match status" value="2"/>
</dbReference>
<dbReference type="SUPFAM" id="SSF52777">
    <property type="entry name" value="CoA-dependent acyltransferases"/>
    <property type="match status" value="2"/>
</dbReference>
<comment type="caution">
    <text evidence="10">The sequence shown here is derived from an EMBL/GenBank/DDBJ whole genome shotgun (WGS) entry which is preliminary data.</text>
</comment>
<keyword evidence="6" id="KW-0285">Flavoprotein</keyword>
<dbReference type="SUPFAM" id="SSF56801">
    <property type="entry name" value="Acetyl-CoA synthetase-like"/>
    <property type="match status" value="2"/>
</dbReference>
<dbReference type="InterPro" id="IPR023213">
    <property type="entry name" value="CAT-like_dom_sf"/>
</dbReference>
<dbReference type="PANTHER" id="PTHR45527:SF1">
    <property type="entry name" value="FATTY ACID SYNTHASE"/>
    <property type="match status" value="1"/>
</dbReference>
<keyword evidence="11" id="KW-1185">Reference proteome</keyword>
<dbReference type="InterPro" id="IPR006091">
    <property type="entry name" value="Acyl-CoA_Oxase/DH_mid-dom"/>
</dbReference>
<sequence length="2446" mass="277345">MTRNQMKKNNPETTDEIIDWIRNYCNSILNTEGMLYNKKIPEDFLSEAGKRCLFGIRLPTEYGGLNLPMSDTVKIVEQLAAIDINLATYLIVQHTFSYPILLFAKPQFRGFYLPQIAAGNNLGCFALSEPEAGSNPRKMRTSIVPAGRGRWKINGTKCWITGAASADMFLVFGRHPEDSGYKGISCFAIPRRTVGINVEEPKEMLSINGVGLRSITFKDVEVGEEYLIGELGKGMVVAESGLLFGRFFTTAICTGIMKRCSQFMLRYASQRNIGSGMLVDNPVTISRLREIDKAVGAIEALGFFIAEKIDCNEEIPEDIAIACKVCSSELAWESADKLVQLLGARGLDERNFTSQILRDTRFFRIGEGPSEPLLVKLGATLSLTNSKLMRYIREEMKAKEAYEHLVTDINQIKKMMKEMSVNKEIKSIFYYAIGKVGMWSVLEAGLMYRYNIKSNTNLYQVIEWVRCKSDQVLCEVKCDINNVCKETTPFDFNTEPYEYSIGTIDETMPKTRERLDEFLKNPYEYSTKLKCDESSNYATVIDLFEQNVKKNSQSNAVISPSHTISYAKLNHEINKVCNILNEKGVAPGDVVGLIMDRTPLLIISILAVLKSGSTILMLNAQEPKKRNQLILKKANAKTILSVCQLKEYTSDIFDNVLYIDSEIESSSENAEEFHNKANPFTIAYIAFTSGSTGVPKGVRVTHKAICSQILARLDSAEISFGDRILHSVAPNFDIAIWELLGPFVYGSSIVLSNEKVFNWEPRKIIDLIIKYEVTHMQITPTQLELVLTNLPSNCDSKLKCIFCGGEVLPDNVKDQFRKKLPKVELIHMYGPTEAVIDTCYCKPLTEKDYSLGEIGLPFLNKRVYILDEDGKIVPPNTPGELYIGGDIAEDYLDEPYLTEKSFIKDIFSNSPNAKMYKSGDIVTKLSSGRFKFLGRQDQQIKINGVRIESGEIETVLEKYPNIKQLKVVLQKAKENEKLVAYYVLDKQGSLNEQELRDFASQHLSRVMVPSNFIQLEEFPVTGTGKINLSSLPETVDINTKEMLGKEEKENPIFESIVQVWEDVLECKVNNDTSDFFEMGGNSLMAIQVLTRIWEIYAVEIDVIDFYEDPTIKGLVQRIFAQQKKAPLAGTQKNYWYLYKMDMESAAYNCPEAVYFKGELNVEFLEWSIAKIISRHEALRTIFVDDEGEPFQTVLETKKYMLPVVDITRADKKAQEAELLKLLEVEASRPFNLSEVPPFAAKLFKLNMVEYVFFWNFHHIIADGWSSAQVFTSELNELYQSRCESREPVLPKLRMQPIDYMEWQEKKHTPEIMDKQRTYWLEELEGVPSEVDLTLGNKFALSKGGIKGRRISFEIPETLYKLLKEFSIRQGLSTYNVLVTAFAALTHVLSGSNDISIGTVVAGRKNSEVEHVMGNFANVVVLRCIFEPESTVEMVLRQMKNKLLNALRYSDIPFEEVVSALKPNREKNKNPLFNIFFSLFNGNEVNLDFENLESKPIPMDPAIARFDFSVAMFEVNQKLNGYVEYKVDLFEERTIKRIIKYFIKMLSYVIAFPSQYVDSAELVDNEEKKLLCQTWNDCHTPFPRDLCMHQMFEQQVIRVPDKIAVFFENKSLTYFELNCRANKLANYLRRGNIQTGDFVGICVKSSIEMIVGILGIVKAGAAYVPIDPVLPKKRVEFILNEIDSKLIVTQCEFAKTLFENEEIVCLDKDWEIINKESDENLNLSMKSNQIIYMIFTSGSTGVPKAVRTMHYNVAALLCNSNHMQVSENDRILKVNNFAFDISTWEIWSPLINGAIMIGMPDEIKLKPIQFAEFVDKNQISMAYLPTAIFHAISVEVPSAFRKMKYLIVGGEALDPTRARAVLEDNPPEVFVNALGPTEVTCSAVWYNVRNLPKDAITVPIGGPISNTQLYVLNSQMRVLPIGVTGELYIGGAGVSDGYHNRHELTKRNFIHNPFDHDEKFCRLYRSGDLVKYQEDGNLIYMGRKDHQIKLRGFRIEIGEIENAIREYEAINTVAVLVKGSHVDDKQLVAFVSLKSGFDDTCVDSIKNYLKERLPYYMVPAVLKVLDALPYNKNGKIDRKELSEIDVFVNDTKSNIMYPRNTEEAQIAKIWEEVIGFKAPGIQSDFFESGGDSLKAVRLLTVINQEFSINLPMETLYDHGTIESLSIMIRKENISLHNTALIPFNHKKATNRSLFLVHPLSGSALCYSQLANLIDYPVFGLQQLGNKELKDAGVNSIEKLAEYYLKSVYTIQNKGQYLLGGWSLGGLISFEMARQLEHEGQLVEKIILFDSAAPGTHQKSLDMRAILKLCLEEAAEQYGASIDLDLNQIDTADSDAMYQMVLKQLKLNKVISEDADIDELKELVEICTSNIRMLNSYDGGKVNCNIVLIHPNHHIPYSKNVENEEKYLDWMNYTNGSVELIEVDGSHMSMIFEPYVKSLVKVVQGCLK</sequence>
<dbReference type="CDD" id="cd12117">
    <property type="entry name" value="A_NRPS_Srf_like"/>
    <property type="match status" value="1"/>
</dbReference>
<dbReference type="InterPro" id="IPR001031">
    <property type="entry name" value="Thioesterase"/>
</dbReference>
<dbReference type="InterPro" id="IPR025110">
    <property type="entry name" value="AMP-bd_C"/>
</dbReference>
<keyword evidence="5" id="KW-0597">Phosphoprotein</keyword>
<dbReference type="Pfam" id="PF13193">
    <property type="entry name" value="AMP-binding_C"/>
    <property type="match status" value="2"/>
</dbReference>
<dbReference type="Pfam" id="PF02770">
    <property type="entry name" value="Acyl-CoA_dh_M"/>
    <property type="match status" value="1"/>
</dbReference>
<comment type="cofactor">
    <cofactor evidence="2">
        <name>FAD</name>
        <dbReference type="ChEBI" id="CHEBI:57692"/>
    </cofactor>
</comment>
<dbReference type="Gene3D" id="1.10.540.10">
    <property type="entry name" value="Acyl-CoA dehydrogenase/oxidase, N-terminal domain"/>
    <property type="match status" value="1"/>
</dbReference>
<dbReference type="GO" id="GO:0017000">
    <property type="term" value="P:antibiotic biosynthetic process"/>
    <property type="evidence" value="ECO:0007669"/>
    <property type="project" value="UniProtKB-KW"/>
</dbReference>
<keyword evidence="7" id="KW-0274">FAD</keyword>
<proteinExistence type="inferred from homology"/>
<dbReference type="GO" id="GO:0043041">
    <property type="term" value="P:amino acid activation for nonribosomal peptide biosynthetic process"/>
    <property type="evidence" value="ECO:0007669"/>
    <property type="project" value="TreeGrafter"/>
</dbReference>
<dbReference type="SUPFAM" id="SSF47203">
    <property type="entry name" value="Acyl-CoA dehydrogenase C-terminal domain-like"/>
    <property type="match status" value="1"/>
</dbReference>
<dbReference type="Pfam" id="PF02771">
    <property type="entry name" value="Acyl-CoA_dh_N"/>
    <property type="match status" value="1"/>
</dbReference>
<name>A0A371AYM4_9FIRM</name>
<dbReference type="PROSITE" id="PS00455">
    <property type="entry name" value="AMP_BINDING"/>
    <property type="match status" value="2"/>
</dbReference>
<dbReference type="InterPro" id="IPR009081">
    <property type="entry name" value="PP-bd_ACP"/>
</dbReference>
<dbReference type="Gene3D" id="3.40.50.1820">
    <property type="entry name" value="alpha/beta hydrolase"/>
    <property type="match status" value="1"/>
</dbReference>
<dbReference type="InterPro" id="IPR046373">
    <property type="entry name" value="Acyl-CoA_Oxase/DH_mid-dom_sf"/>
</dbReference>
<evidence type="ECO:0000256" key="2">
    <source>
        <dbReference type="ARBA" id="ARBA00001974"/>
    </source>
</evidence>
<accession>A0A371AYM4</accession>
<dbReference type="Pfam" id="PF00441">
    <property type="entry name" value="Acyl-CoA_dh_1"/>
    <property type="match status" value="1"/>
</dbReference>
<dbReference type="InterPro" id="IPR045851">
    <property type="entry name" value="AMP-bd_C_sf"/>
</dbReference>
<dbReference type="InterPro" id="IPR000873">
    <property type="entry name" value="AMP-dep_synth/lig_dom"/>
</dbReference>
<dbReference type="PROSITE" id="PS50075">
    <property type="entry name" value="CARRIER"/>
    <property type="match status" value="2"/>
</dbReference>
<evidence type="ECO:0000256" key="7">
    <source>
        <dbReference type="ARBA" id="ARBA00022827"/>
    </source>
</evidence>
<dbReference type="GO" id="GO:0008610">
    <property type="term" value="P:lipid biosynthetic process"/>
    <property type="evidence" value="ECO:0007669"/>
    <property type="project" value="UniProtKB-ARBA"/>
</dbReference>
<dbReference type="SUPFAM" id="SSF56645">
    <property type="entry name" value="Acyl-CoA dehydrogenase NM domain-like"/>
    <property type="match status" value="1"/>
</dbReference>
<dbReference type="NCBIfam" id="TIGR01733">
    <property type="entry name" value="AA-adenyl-dom"/>
    <property type="match status" value="2"/>
</dbReference>
<dbReference type="FunFam" id="3.30.300.30:FF:000015">
    <property type="entry name" value="Nonribosomal peptide synthase SidD"/>
    <property type="match status" value="1"/>
</dbReference>
<dbReference type="Gene3D" id="1.10.1200.10">
    <property type="entry name" value="ACP-like"/>
    <property type="match status" value="2"/>
</dbReference>
<dbReference type="InterPro" id="IPR006162">
    <property type="entry name" value="Ppantetheine_attach_site"/>
</dbReference>
<evidence type="ECO:0000256" key="1">
    <source>
        <dbReference type="ARBA" id="ARBA00001957"/>
    </source>
</evidence>
<dbReference type="Gene3D" id="1.20.140.10">
    <property type="entry name" value="Butyryl-CoA Dehydrogenase, subunit A, domain 3"/>
    <property type="match status" value="1"/>
</dbReference>
<dbReference type="InterPro" id="IPR029058">
    <property type="entry name" value="AB_hydrolase_fold"/>
</dbReference>
<dbReference type="InterPro" id="IPR001242">
    <property type="entry name" value="Condensation_dom"/>
</dbReference>
<dbReference type="InterPro" id="IPR036250">
    <property type="entry name" value="AcylCo_DH-like_C"/>
</dbReference>
<dbReference type="InterPro" id="IPR009100">
    <property type="entry name" value="AcylCoA_DH/oxidase_NM_dom_sf"/>
</dbReference>
<evidence type="ECO:0000313" key="11">
    <source>
        <dbReference type="Proteomes" id="UP000255036"/>
    </source>
</evidence>
<evidence type="ECO:0000256" key="5">
    <source>
        <dbReference type="ARBA" id="ARBA00022553"/>
    </source>
</evidence>
<dbReference type="InterPro" id="IPR037069">
    <property type="entry name" value="AcylCoA_DH/ox_N_sf"/>
</dbReference>
<dbReference type="Gene3D" id="3.30.559.30">
    <property type="entry name" value="Nonribosomal peptide synthetase, condensation domain"/>
    <property type="match status" value="1"/>
</dbReference>
<dbReference type="EMBL" id="QRCT01000012">
    <property type="protein sequence ID" value="RDU24661.1"/>
    <property type="molecule type" value="Genomic_DNA"/>
</dbReference>
<protein>
    <submittedName>
        <fullName evidence="10">Amino acid adenylation domain-containing protein</fullName>
    </submittedName>
</protein>
<dbReference type="GO" id="GO:0044550">
    <property type="term" value="P:secondary metabolite biosynthetic process"/>
    <property type="evidence" value="ECO:0007669"/>
    <property type="project" value="TreeGrafter"/>
</dbReference>
<dbReference type="Gene3D" id="3.30.300.30">
    <property type="match status" value="2"/>
</dbReference>
<organism evidence="10 11">
    <name type="scientific">Anaerosacchariphilus polymeriproducens</name>
    <dbReference type="NCBI Taxonomy" id="1812858"/>
    <lineage>
        <taxon>Bacteria</taxon>
        <taxon>Bacillati</taxon>
        <taxon>Bacillota</taxon>
        <taxon>Clostridia</taxon>
        <taxon>Lachnospirales</taxon>
        <taxon>Lachnospiraceae</taxon>
        <taxon>Anaerosacchariphilus</taxon>
    </lineage>
</organism>
<dbReference type="InterPro" id="IPR009075">
    <property type="entry name" value="AcylCo_DH/oxidase_C"/>
</dbReference>
<dbReference type="GO" id="GO:0016627">
    <property type="term" value="F:oxidoreductase activity, acting on the CH-CH group of donors"/>
    <property type="evidence" value="ECO:0007669"/>
    <property type="project" value="InterPro"/>
</dbReference>
<dbReference type="Gene3D" id="2.40.110.10">
    <property type="entry name" value="Butyryl-CoA Dehydrogenase, subunit A, domain 2"/>
    <property type="match status" value="1"/>
</dbReference>
<gene>
    <name evidence="10" type="ORF">DWV06_04125</name>
</gene>
<dbReference type="PROSITE" id="PS00012">
    <property type="entry name" value="PHOSPHOPANTETHEINE"/>
    <property type="match status" value="1"/>
</dbReference>
<dbReference type="Pfam" id="PF00668">
    <property type="entry name" value="Condensation"/>
    <property type="match status" value="1"/>
</dbReference>
<dbReference type="GO" id="GO:0031177">
    <property type="term" value="F:phosphopantetheine binding"/>
    <property type="evidence" value="ECO:0007669"/>
    <property type="project" value="InterPro"/>
</dbReference>
<evidence type="ECO:0000256" key="3">
    <source>
        <dbReference type="ARBA" id="ARBA00009347"/>
    </source>
</evidence>
<dbReference type="Gene3D" id="3.40.50.12780">
    <property type="entry name" value="N-terminal domain of ligase-like"/>
    <property type="match status" value="1"/>
</dbReference>
<keyword evidence="4" id="KW-0596">Phosphopantetheine</keyword>
<evidence type="ECO:0000256" key="8">
    <source>
        <dbReference type="ARBA" id="ARBA00023194"/>
    </source>
</evidence>
<dbReference type="Pfam" id="PF00501">
    <property type="entry name" value="AMP-binding"/>
    <property type="match status" value="2"/>
</dbReference>
<dbReference type="InterPro" id="IPR020806">
    <property type="entry name" value="PKS_PP-bd"/>
</dbReference>
<dbReference type="CDD" id="cd05930">
    <property type="entry name" value="A_NRPS"/>
    <property type="match status" value="1"/>
</dbReference>
<evidence type="ECO:0000256" key="6">
    <source>
        <dbReference type="ARBA" id="ARBA00022630"/>
    </source>
</evidence>
<comment type="cofactor">
    <cofactor evidence="1">
        <name>pantetheine 4'-phosphate</name>
        <dbReference type="ChEBI" id="CHEBI:47942"/>
    </cofactor>
</comment>
<dbReference type="Pfam" id="PF00975">
    <property type="entry name" value="Thioesterase"/>
    <property type="match status" value="1"/>
</dbReference>